<evidence type="ECO:0000313" key="1">
    <source>
        <dbReference type="EMBL" id="GAA0951036.1"/>
    </source>
</evidence>
<keyword evidence="2" id="KW-1185">Reference proteome</keyword>
<evidence type="ECO:0000313" key="2">
    <source>
        <dbReference type="Proteomes" id="UP001500665"/>
    </source>
</evidence>
<reference evidence="1 2" key="1">
    <citation type="journal article" date="2019" name="Int. J. Syst. Evol. Microbiol.">
        <title>The Global Catalogue of Microorganisms (GCM) 10K type strain sequencing project: providing services to taxonomists for standard genome sequencing and annotation.</title>
        <authorList>
            <consortium name="The Broad Institute Genomics Platform"/>
            <consortium name="The Broad Institute Genome Sequencing Center for Infectious Disease"/>
            <person name="Wu L."/>
            <person name="Ma J."/>
        </authorList>
    </citation>
    <scope>NUCLEOTIDE SEQUENCE [LARGE SCALE GENOMIC DNA]</scope>
    <source>
        <strain evidence="1 2">JCM 10696</strain>
    </source>
</reference>
<accession>A0ABN1R2L9</accession>
<protein>
    <submittedName>
        <fullName evidence="1">Uncharacterized protein</fullName>
    </submittedName>
</protein>
<gene>
    <name evidence="1" type="ORF">GCM10009550_30200</name>
</gene>
<proteinExistence type="predicted"/>
<comment type="caution">
    <text evidence="1">The sequence shown here is derived from an EMBL/GenBank/DDBJ whole genome shotgun (WGS) entry which is preliminary data.</text>
</comment>
<dbReference type="Proteomes" id="UP001500665">
    <property type="component" value="Unassembled WGS sequence"/>
</dbReference>
<organism evidence="1 2">
    <name type="scientific">Actinocorallia libanotica</name>
    <dbReference type="NCBI Taxonomy" id="46162"/>
    <lineage>
        <taxon>Bacteria</taxon>
        <taxon>Bacillati</taxon>
        <taxon>Actinomycetota</taxon>
        <taxon>Actinomycetes</taxon>
        <taxon>Streptosporangiales</taxon>
        <taxon>Thermomonosporaceae</taxon>
        <taxon>Actinocorallia</taxon>
    </lineage>
</organism>
<dbReference type="EMBL" id="BAAAHH010000010">
    <property type="protein sequence ID" value="GAA0951036.1"/>
    <property type="molecule type" value="Genomic_DNA"/>
</dbReference>
<name>A0ABN1R2L9_9ACTN</name>
<dbReference type="RefSeq" id="WP_344241099.1">
    <property type="nucleotide sequence ID" value="NZ_BAAAHH010000010.1"/>
</dbReference>
<sequence>MTGRRILTGVAGAAAFAALTGVAVGIAGVGTARGDAADWSDHDVFADVDD</sequence>